<dbReference type="AlphaFoldDB" id="A0A839JVS1"/>
<organism evidence="1 2">
    <name type="scientific">Variimorphobacter saccharofermentans</name>
    <dbReference type="NCBI Taxonomy" id="2755051"/>
    <lineage>
        <taxon>Bacteria</taxon>
        <taxon>Bacillati</taxon>
        <taxon>Bacillota</taxon>
        <taxon>Clostridia</taxon>
        <taxon>Lachnospirales</taxon>
        <taxon>Lachnospiraceae</taxon>
        <taxon>Variimorphobacter</taxon>
    </lineage>
</organism>
<accession>A0A839JVS1</accession>
<sequence>MNKIITISRQYGSGGREIGAKLAQKLGIPFYDNEIITRAAKDSGFSEAVFENAEKKASNSLLYSIAMGMNAYGNQDIGFTHLSLDDQIYIAQSNVIRKVAQEGPCVIVGRCADYVLRDYKNVVNVFIWADLEFRKNRAIQLYQLKENKAEEEILKIDKSRANYYNYHASEKWGKAENYHLSIKSDCIGIDNSVDCILQFLEYCERGISSGK</sequence>
<reference evidence="1 2" key="1">
    <citation type="submission" date="2020-07" db="EMBL/GenBank/DDBJ databases">
        <title>Characterization and genome sequencing of isolate MD1, a novel member within the family Lachnospiraceae.</title>
        <authorList>
            <person name="Rettenmaier R."/>
            <person name="Di Bello L."/>
            <person name="Zinser C."/>
            <person name="Scheitz K."/>
            <person name="Liebl W."/>
            <person name="Zverlov V."/>
        </authorList>
    </citation>
    <scope>NUCLEOTIDE SEQUENCE [LARGE SCALE GENOMIC DNA]</scope>
    <source>
        <strain evidence="1 2">MD1</strain>
    </source>
</reference>
<keyword evidence="1" id="KW-0808">Transferase</keyword>
<gene>
    <name evidence="1" type="ORF">H0486_01130</name>
</gene>
<dbReference type="Pfam" id="PF13189">
    <property type="entry name" value="Cytidylate_kin2"/>
    <property type="match status" value="1"/>
</dbReference>
<dbReference type="GO" id="GO:0016301">
    <property type="term" value="F:kinase activity"/>
    <property type="evidence" value="ECO:0007669"/>
    <property type="project" value="UniProtKB-KW"/>
</dbReference>
<keyword evidence="2" id="KW-1185">Reference proteome</keyword>
<keyword evidence="1" id="KW-0418">Kinase</keyword>
<dbReference type="RefSeq" id="WP_228351274.1">
    <property type="nucleotide sequence ID" value="NZ_JACEGA010000001.1"/>
</dbReference>
<name>A0A839JVS1_9FIRM</name>
<comment type="caution">
    <text evidence="1">The sequence shown here is derived from an EMBL/GenBank/DDBJ whole genome shotgun (WGS) entry which is preliminary data.</text>
</comment>
<dbReference type="Gene3D" id="3.40.50.300">
    <property type="entry name" value="P-loop containing nucleotide triphosphate hydrolases"/>
    <property type="match status" value="1"/>
</dbReference>
<dbReference type="InterPro" id="IPR027417">
    <property type="entry name" value="P-loop_NTPase"/>
</dbReference>
<dbReference type="EMBL" id="JACEGA010000001">
    <property type="protein sequence ID" value="MBB2181496.1"/>
    <property type="molecule type" value="Genomic_DNA"/>
</dbReference>
<dbReference type="SUPFAM" id="SSF52540">
    <property type="entry name" value="P-loop containing nucleoside triphosphate hydrolases"/>
    <property type="match status" value="1"/>
</dbReference>
<proteinExistence type="predicted"/>
<evidence type="ECO:0000313" key="1">
    <source>
        <dbReference type="EMBL" id="MBB2181496.1"/>
    </source>
</evidence>
<evidence type="ECO:0000313" key="2">
    <source>
        <dbReference type="Proteomes" id="UP000574276"/>
    </source>
</evidence>
<dbReference type="Proteomes" id="UP000574276">
    <property type="component" value="Unassembled WGS sequence"/>
</dbReference>
<protein>
    <submittedName>
        <fullName evidence="1">Cytidylate kinase-like family protein</fullName>
    </submittedName>
</protein>